<proteinExistence type="predicted"/>
<evidence type="ECO:0000256" key="1">
    <source>
        <dbReference type="SAM" id="MobiDB-lite"/>
    </source>
</evidence>
<protein>
    <submittedName>
        <fullName evidence="2">Uncharacterized protein</fullName>
    </submittedName>
</protein>
<reference evidence="2" key="1">
    <citation type="journal article" date="2022" name="bioRxiv">
        <title>Sequencing and chromosome-scale assembly of the giantPleurodeles waltlgenome.</title>
        <authorList>
            <person name="Brown T."/>
            <person name="Elewa A."/>
            <person name="Iarovenko S."/>
            <person name="Subramanian E."/>
            <person name="Araus A.J."/>
            <person name="Petzold A."/>
            <person name="Susuki M."/>
            <person name="Suzuki K.-i.T."/>
            <person name="Hayashi T."/>
            <person name="Toyoda A."/>
            <person name="Oliveira C."/>
            <person name="Osipova E."/>
            <person name="Leigh N.D."/>
            <person name="Simon A."/>
            <person name="Yun M.H."/>
        </authorList>
    </citation>
    <scope>NUCLEOTIDE SEQUENCE</scope>
    <source>
        <strain evidence="2">20211129_DDA</strain>
        <tissue evidence="2">Liver</tissue>
    </source>
</reference>
<dbReference type="EMBL" id="JANPWB010000014">
    <property type="protein sequence ID" value="KAJ1100979.1"/>
    <property type="molecule type" value="Genomic_DNA"/>
</dbReference>
<comment type="caution">
    <text evidence="2">The sequence shown here is derived from an EMBL/GenBank/DDBJ whole genome shotgun (WGS) entry which is preliminary data.</text>
</comment>
<evidence type="ECO:0000313" key="2">
    <source>
        <dbReference type="EMBL" id="KAJ1100979.1"/>
    </source>
</evidence>
<dbReference type="AlphaFoldDB" id="A0AAV7MD00"/>
<name>A0AAV7MD00_PLEWA</name>
<sequence length="120" mass="12865">MCSCFPHPPQRWPHTLSDFTPSPAVPECARCLSARLPTVVTWQTVPGLRARTSVPRPLPRQCSRGRRRGAWKPGAGREKGVRVWRERVGAAGGAASTGRSSVGAEEPAVRGTLCPSLGLV</sequence>
<dbReference type="Proteomes" id="UP001066276">
    <property type="component" value="Chromosome 10"/>
</dbReference>
<keyword evidence="3" id="KW-1185">Reference proteome</keyword>
<accession>A0AAV7MD00</accession>
<evidence type="ECO:0000313" key="3">
    <source>
        <dbReference type="Proteomes" id="UP001066276"/>
    </source>
</evidence>
<organism evidence="2 3">
    <name type="scientific">Pleurodeles waltl</name>
    <name type="common">Iberian ribbed newt</name>
    <dbReference type="NCBI Taxonomy" id="8319"/>
    <lineage>
        <taxon>Eukaryota</taxon>
        <taxon>Metazoa</taxon>
        <taxon>Chordata</taxon>
        <taxon>Craniata</taxon>
        <taxon>Vertebrata</taxon>
        <taxon>Euteleostomi</taxon>
        <taxon>Amphibia</taxon>
        <taxon>Batrachia</taxon>
        <taxon>Caudata</taxon>
        <taxon>Salamandroidea</taxon>
        <taxon>Salamandridae</taxon>
        <taxon>Pleurodelinae</taxon>
        <taxon>Pleurodeles</taxon>
    </lineage>
</organism>
<gene>
    <name evidence="2" type="ORF">NDU88_006054</name>
</gene>
<feature type="region of interest" description="Disordered" evidence="1">
    <location>
        <begin position="51"/>
        <end position="80"/>
    </location>
</feature>